<dbReference type="STRING" id="113653.GAH_00586"/>
<dbReference type="RefSeq" id="WP_048094607.1">
    <property type="nucleotide sequence ID" value="NZ_CP011267.1"/>
</dbReference>
<reference evidence="1 2" key="1">
    <citation type="submission" date="2015-04" db="EMBL/GenBank/DDBJ databases">
        <title>The complete genome sequence of the hyperthermophilic, obligate iron-reducing archaeon Geoglobus ahangari strain 234T.</title>
        <authorList>
            <person name="Manzella M.P."/>
            <person name="Holmes D.E."/>
            <person name="Rocheleau J.M."/>
            <person name="Chung A."/>
            <person name="Reguera G."/>
            <person name="Kashefi K."/>
        </authorList>
    </citation>
    <scope>NUCLEOTIDE SEQUENCE [LARGE SCALE GENOMIC DNA]</scope>
    <source>
        <strain evidence="1 2">234</strain>
    </source>
</reference>
<dbReference type="InterPro" id="IPR011991">
    <property type="entry name" value="ArsR-like_HTH"/>
</dbReference>
<gene>
    <name evidence="1" type="ORF">GAH_00586</name>
</gene>
<dbReference type="Gene3D" id="1.10.10.10">
    <property type="entry name" value="Winged helix-like DNA-binding domain superfamily/Winged helix DNA-binding domain"/>
    <property type="match status" value="1"/>
</dbReference>
<dbReference type="EMBL" id="CP011267">
    <property type="protein sequence ID" value="AKG92072.1"/>
    <property type="molecule type" value="Genomic_DNA"/>
</dbReference>
<dbReference type="AlphaFoldDB" id="A0A0F7IFZ6"/>
<dbReference type="SUPFAM" id="SSF46785">
    <property type="entry name" value="Winged helix' DNA-binding domain"/>
    <property type="match status" value="1"/>
</dbReference>
<evidence type="ECO:0000313" key="1">
    <source>
        <dbReference type="EMBL" id="AKG92072.1"/>
    </source>
</evidence>
<dbReference type="KEGG" id="gah:GAH_00586"/>
<dbReference type="CDD" id="cd00090">
    <property type="entry name" value="HTH_ARSR"/>
    <property type="match status" value="1"/>
</dbReference>
<keyword evidence="2" id="KW-1185">Reference proteome</keyword>
<evidence type="ECO:0000313" key="2">
    <source>
        <dbReference type="Proteomes" id="UP000034723"/>
    </source>
</evidence>
<accession>A0A0F7IFZ6</accession>
<dbReference type="OrthoDB" id="51489at2157"/>
<name>A0A0F7IFZ6_9EURY</name>
<proteinExistence type="predicted"/>
<dbReference type="InterPro" id="IPR036390">
    <property type="entry name" value="WH_DNA-bd_sf"/>
</dbReference>
<organism evidence="1 2">
    <name type="scientific">Geoglobus ahangari</name>
    <dbReference type="NCBI Taxonomy" id="113653"/>
    <lineage>
        <taxon>Archaea</taxon>
        <taxon>Methanobacteriati</taxon>
        <taxon>Methanobacteriota</taxon>
        <taxon>Archaeoglobi</taxon>
        <taxon>Archaeoglobales</taxon>
        <taxon>Archaeoglobaceae</taxon>
        <taxon>Geoglobus</taxon>
    </lineage>
</organism>
<protein>
    <submittedName>
        <fullName evidence="1">Helix-turn-helix domain</fullName>
    </submittedName>
</protein>
<dbReference type="Pfam" id="PF12840">
    <property type="entry name" value="HTH_20"/>
    <property type="match status" value="1"/>
</dbReference>
<sequence length="91" mass="10891">MKESWSKHSDTLEKSREYHKRYQIAVSSPLRRRILRLIKEGKSEREIGEILGLDEKQLEYHLKILEWGYCIDRSEGRLEITKEGLVVDYLD</sequence>
<dbReference type="Proteomes" id="UP000034723">
    <property type="component" value="Chromosome"/>
</dbReference>
<dbReference type="InterPro" id="IPR036388">
    <property type="entry name" value="WH-like_DNA-bd_sf"/>
</dbReference>
<dbReference type="GeneID" id="24803165"/>
<dbReference type="InParanoid" id="A0A0F7IFZ6"/>
<dbReference type="HOGENOM" id="CLU_183476_0_0_2"/>